<keyword evidence="1" id="KW-1133">Transmembrane helix</keyword>
<feature type="transmembrane region" description="Helical" evidence="1">
    <location>
        <begin position="205"/>
        <end position="226"/>
    </location>
</feature>
<name>R7VIG2_CAPTE</name>
<proteinExistence type="predicted"/>
<dbReference type="HOGENOM" id="CLU_1215768_0_0_1"/>
<dbReference type="AlphaFoldDB" id="R7VIG2"/>
<reference evidence="2 4" key="2">
    <citation type="journal article" date="2013" name="Nature">
        <title>Insights into bilaterian evolution from three spiralian genomes.</title>
        <authorList>
            <person name="Simakov O."/>
            <person name="Marletaz F."/>
            <person name="Cho S.J."/>
            <person name="Edsinger-Gonzales E."/>
            <person name="Havlak P."/>
            <person name="Hellsten U."/>
            <person name="Kuo D.H."/>
            <person name="Larsson T."/>
            <person name="Lv J."/>
            <person name="Arendt D."/>
            <person name="Savage R."/>
            <person name="Osoegawa K."/>
            <person name="de Jong P."/>
            <person name="Grimwood J."/>
            <person name="Chapman J.A."/>
            <person name="Shapiro H."/>
            <person name="Aerts A."/>
            <person name="Otillar R.P."/>
            <person name="Terry A.Y."/>
            <person name="Boore J.L."/>
            <person name="Grigoriev I.V."/>
            <person name="Lindberg D.R."/>
            <person name="Seaver E.C."/>
            <person name="Weisblat D.A."/>
            <person name="Putnam N.H."/>
            <person name="Rokhsar D.S."/>
        </authorList>
    </citation>
    <scope>NUCLEOTIDE SEQUENCE</scope>
    <source>
        <strain evidence="2 4">I ESC-2004</strain>
    </source>
</reference>
<dbReference type="EMBL" id="AMQN01016175">
    <property type="status" value="NOT_ANNOTATED_CDS"/>
    <property type="molecule type" value="Genomic_DNA"/>
</dbReference>
<evidence type="ECO:0000313" key="2">
    <source>
        <dbReference type="EMBL" id="ELU18628.1"/>
    </source>
</evidence>
<gene>
    <name evidence="2" type="ORF">CAPTEDRAFT_227009</name>
</gene>
<sequence>METAWAKGPPLCIETVLEVSGQEEECPENWREEPVKRCHRDLLIFMSSDHAHLSAEERIDQQCALWQQTRQCFRDLITTCPDYAGELQRRMMRHSYVSVPCYDDQLRYREIHIDCYSKFIGATRTCRGGFDKYYYEMVMNDEFSDACRVLAAVVKCLHGQKQQVAVECKPGADTEYHRNYITPLLEQVSPPVKSRCKMKPPYDQYLGGVAASSANVCLISLLLLIVMQ</sequence>
<keyword evidence="1" id="KW-0472">Membrane</keyword>
<dbReference type="EMBL" id="KB291801">
    <property type="protein sequence ID" value="ELU18628.1"/>
    <property type="molecule type" value="Genomic_DNA"/>
</dbReference>
<reference evidence="3" key="3">
    <citation type="submission" date="2015-06" db="UniProtKB">
        <authorList>
            <consortium name="EnsemblMetazoa"/>
        </authorList>
    </citation>
    <scope>IDENTIFICATION</scope>
</reference>
<keyword evidence="1" id="KW-0812">Transmembrane</keyword>
<organism evidence="2">
    <name type="scientific">Capitella teleta</name>
    <name type="common">Polychaete worm</name>
    <dbReference type="NCBI Taxonomy" id="283909"/>
    <lineage>
        <taxon>Eukaryota</taxon>
        <taxon>Metazoa</taxon>
        <taxon>Spiralia</taxon>
        <taxon>Lophotrochozoa</taxon>
        <taxon>Annelida</taxon>
        <taxon>Polychaeta</taxon>
        <taxon>Sedentaria</taxon>
        <taxon>Scolecida</taxon>
        <taxon>Capitellidae</taxon>
        <taxon>Capitella</taxon>
    </lineage>
</organism>
<accession>R7VIG2</accession>
<protein>
    <submittedName>
        <fullName evidence="2 3">Uncharacterized protein</fullName>
    </submittedName>
</protein>
<evidence type="ECO:0000313" key="4">
    <source>
        <dbReference type="Proteomes" id="UP000014760"/>
    </source>
</evidence>
<reference evidence="4" key="1">
    <citation type="submission" date="2012-12" db="EMBL/GenBank/DDBJ databases">
        <authorList>
            <person name="Hellsten U."/>
            <person name="Grimwood J."/>
            <person name="Chapman J.A."/>
            <person name="Shapiro H."/>
            <person name="Aerts A."/>
            <person name="Otillar R.P."/>
            <person name="Terry A.Y."/>
            <person name="Boore J.L."/>
            <person name="Simakov O."/>
            <person name="Marletaz F."/>
            <person name="Cho S.-J."/>
            <person name="Edsinger-Gonzales E."/>
            <person name="Havlak P."/>
            <person name="Kuo D.-H."/>
            <person name="Larsson T."/>
            <person name="Lv J."/>
            <person name="Arendt D."/>
            <person name="Savage R."/>
            <person name="Osoegawa K."/>
            <person name="de Jong P."/>
            <person name="Lindberg D.R."/>
            <person name="Seaver E.C."/>
            <person name="Weisblat D.A."/>
            <person name="Putnam N.H."/>
            <person name="Grigoriev I.V."/>
            <person name="Rokhsar D.S."/>
        </authorList>
    </citation>
    <scope>NUCLEOTIDE SEQUENCE</scope>
    <source>
        <strain evidence="4">I ESC-2004</strain>
    </source>
</reference>
<dbReference type="EnsemblMetazoa" id="CapteT227009">
    <property type="protein sequence ID" value="CapteP227009"/>
    <property type="gene ID" value="CapteG227009"/>
</dbReference>
<keyword evidence="4" id="KW-1185">Reference proteome</keyword>
<dbReference type="Proteomes" id="UP000014760">
    <property type="component" value="Unassembled WGS sequence"/>
</dbReference>
<evidence type="ECO:0000256" key="1">
    <source>
        <dbReference type="SAM" id="Phobius"/>
    </source>
</evidence>
<evidence type="ECO:0000313" key="3">
    <source>
        <dbReference type="EnsemblMetazoa" id="CapteP227009"/>
    </source>
</evidence>